<evidence type="ECO:0000313" key="5">
    <source>
        <dbReference type="Proteomes" id="UP000199062"/>
    </source>
</evidence>
<proteinExistence type="inferred from homology"/>
<dbReference type="EMBL" id="FOZK01000005">
    <property type="protein sequence ID" value="SFS11400.1"/>
    <property type="molecule type" value="Genomic_DNA"/>
</dbReference>
<organism evidence="4 5">
    <name type="scientific">Halomicrobium zhouii</name>
    <dbReference type="NCBI Taxonomy" id="767519"/>
    <lineage>
        <taxon>Archaea</taxon>
        <taxon>Methanobacteriati</taxon>
        <taxon>Methanobacteriota</taxon>
        <taxon>Stenosarchaea group</taxon>
        <taxon>Halobacteria</taxon>
        <taxon>Halobacteriales</taxon>
        <taxon>Haloarculaceae</taxon>
        <taxon>Halomicrobium</taxon>
    </lineage>
</organism>
<dbReference type="Proteomes" id="UP000199062">
    <property type="component" value="Unassembled WGS sequence"/>
</dbReference>
<dbReference type="PRINTS" id="PR00081">
    <property type="entry name" value="GDHRDH"/>
</dbReference>
<comment type="similarity">
    <text evidence="2">Belongs to the short-chain dehydrogenases/reductases (SDR) family.</text>
</comment>
<dbReference type="SUPFAM" id="SSF51735">
    <property type="entry name" value="NAD(P)-binding Rossmann-fold domains"/>
    <property type="match status" value="1"/>
</dbReference>
<accession>A0A1I6M6Q0</accession>
<evidence type="ECO:0000256" key="2">
    <source>
        <dbReference type="RuleBase" id="RU000363"/>
    </source>
</evidence>
<dbReference type="OrthoDB" id="10454at2157"/>
<dbReference type="InterPro" id="IPR002347">
    <property type="entry name" value="SDR_fam"/>
</dbReference>
<evidence type="ECO:0000256" key="3">
    <source>
        <dbReference type="SAM" id="MobiDB-lite"/>
    </source>
</evidence>
<protein>
    <submittedName>
        <fullName evidence="4">NAD(P)-dependent dehydrogenase, short-chain alcohol dehydrogenase family</fullName>
    </submittedName>
</protein>
<dbReference type="Gene3D" id="3.40.50.720">
    <property type="entry name" value="NAD(P)-binding Rossmann-like Domain"/>
    <property type="match status" value="1"/>
</dbReference>
<dbReference type="Pfam" id="PF00106">
    <property type="entry name" value="adh_short"/>
    <property type="match status" value="1"/>
</dbReference>
<dbReference type="STRING" id="767519.SAMN05216559_3853"/>
<keyword evidence="1" id="KW-0560">Oxidoreductase</keyword>
<dbReference type="InterPro" id="IPR036291">
    <property type="entry name" value="NAD(P)-bd_dom_sf"/>
</dbReference>
<dbReference type="AlphaFoldDB" id="A0A1I6M6Q0"/>
<dbReference type="PRINTS" id="PR00080">
    <property type="entry name" value="SDRFAMILY"/>
</dbReference>
<keyword evidence="5" id="KW-1185">Reference proteome</keyword>
<sequence>MSDADDAVVLVTGGTSGIGRETVRGLADRGATVLVHGRDRGRGERVCEMVRERTPGAATFYPADFADFDQVRTLAGAVADDHDRLDALVNNAGTWQDERRLTDAVGDRSDGSRVRIELTVAVNHCAHFLLTHRLFPLLDAADGRVVTVSSDLHRRASFDLDALTGPDGPTGRDAYALSKLANVLFTFGLARRAAAAGVTSNACHPGVVPSSRLARDSSGLSSLVWKAFGALGARIPIGPVVDEREAARTSVYLAASDDVAGTTGQYFADREPRSAAPSASDRERQDALWEWTADATDVDARLPGVPHSSSG</sequence>
<dbReference type="RefSeq" id="WP_089818788.1">
    <property type="nucleotide sequence ID" value="NZ_FOZK01000005.1"/>
</dbReference>
<name>A0A1I6M6Q0_9EURY</name>
<dbReference type="GO" id="GO:0016491">
    <property type="term" value="F:oxidoreductase activity"/>
    <property type="evidence" value="ECO:0007669"/>
    <property type="project" value="UniProtKB-KW"/>
</dbReference>
<evidence type="ECO:0000256" key="1">
    <source>
        <dbReference type="ARBA" id="ARBA00023002"/>
    </source>
</evidence>
<feature type="region of interest" description="Disordered" evidence="3">
    <location>
        <begin position="269"/>
        <end position="289"/>
    </location>
</feature>
<dbReference type="PANTHER" id="PTHR43157:SF31">
    <property type="entry name" value="PHOSPHATIDYLINOSITOL-GLYCAN BIOSYNTHESIS CLASS F PROTEIN"/>
    <property type="match status" value="1"/>
</dbReference>
<evidence type="ECO:0000313" key="4">
    <source>
        <dbReference type="EMBL" id="SFS11400.1"/>
    </source>
</evidence>
<reference evidence="4 5" key="1">
    <citation type="submission" date="2016-10" db="EMBL/GenBank/DDBJ databases">
        <authorList>
            <person name="de Groot N.N."/>
        </authorList>
    </citation>
    <scope>NUCLEOTIDE SEQUENCE [LARGE SCALE GENOMIC DNA]</scope>
    <source>
        <strain evidence="4 5">CGMCC 1.10457</strain>
    </source>
</reference>
<dbReference type="PANTHER" id="PTHR43157">
    <property type="entry name" value="PHOSPHATIDYLINOSITOL-GLYCAN BIOSYNTHESIS CLASS F PROTEIN-RELATED"/>
    <property type="match status" value="1"/>
</dbReference>
<gene>
    <name evidence="4" type="ORF">SAMN05216559_3853</name>
</gene>